<protein>
    <submittedName>
        <fullName evidence="3">Uncharacterized protein</fullName>
    </submittedName>
</protein>
<name>A0A135ZGM8_9LACO</name>
<gene>
    <name evidence="1" type="ORF">ABVC42_01830</name>
    <name evidence="3" type="ORF">CEE75_07775</name>
    <name evidence="2" type="ORF">ERD32_04615</name>
</gene>
<evidence type="ECO:0000313" key="1">
    <source>
        <dbReference type="EMBL" id="MES5148687.1"/>
    </source>
</evidence>
<organism evidence="3 5">
    <name type="scientific">Lactobacillus crispatus</name>
    <dbReference type="NCBI Taxonomy" id="47770"/>
    <lineage>
        <taxon>Bacteria</taxon>
        <taxon>Bacillati</taxon>
        <taxon>Bacillota</taxon>
        <taxon>Bacilli</taxon>
        <taxon>Lactobacillales</taxon>
        <taxon>Lactobacillaceae</taxon>
        <taxon>Lactobacillus</taxon>
    </lineage>
</organism>
<reference evidence="2 4" key="2">
    <citation type="submission" date="2019-01" db="EMBL/GenBank/DDBJ databases">
        <title>The genome sequence of Lactobacillus crispatus L49.</title>
        <authorList>
            <person name="Zhong J."/>
            <person name="Zhang J."/>
        </authorList>
    </citation>
    <scope>NUCLEOTIDE SEQUENCE [LARGE SCALE GENOMIC DNA]</scope>
    <source>
        <strain evidence="2 4">L49</strain>
    </source>
</reference>
<evidence type="ECO:0000313" key="5">
    <source>
        <dbReference type="Proteomes" id="UP000295195"/>
    </source>
</evidence>
<dbReference type="Proteomes" id="UP001434419">
    <property type="component" value="Unassembled WGS sequence"/>
</dbReference>
<proteinExistence type="predicted"/>
<dbReference type="AlphaFoldDB" id="A0A135ZGM8"/>
<dbReference type="Proteomes" id="UP000289808">
    <property type="component" value="Unassembled WGS sequence"/>
</dbReference>
<dbReference type="RefSeq" id="WP_005722209.1">
    <property type="nucleotide sequence ID" value="NZ_CAZZQI010000001.1"/>
</dbReference>
<comment type="caution">
    <text evidence="3">The sequence shown here is derived from an EMBL/GenBank/DDBJ whole genome shotgun (WGS) entry which is preliminary data.</text>
</comment>
<keyword evidence="6" id="KW-1185">Reference proteome</keyword>
<evidence type="ECO:0000313" key="2">
    <source>
        <dbReference type="EMBL" id="RXF58000.1"/>
    </source>
</evidence>
<reference evidence="1" key="3">
    <citation type="submission" date="2024-06" db="EMBL/GenBank/DDBJ databases">
        <title>Vaginal Lactobacillus fatty acid response mechanisms reveal a metabolite-targeted strategy for bacterial vaginosis treatment.</title>
        <authorList>
            <person name="Zhu M."/>
            <person name="Blainey P.C."/>
            <person name="Bloom S.M."/>
            <person name="Kwon D.S."/>
        </authorList>
    </citation>
    <scope>NUCLEOTIDE SEQUENCE</scope>
    <source>
        <strain evidence="1">194_F1_1</strain>
    </source>
</reference>
<evidence type="ECO:0000313" key="4">
    <source>
        <dbReference type="Proteomes" id="UP000289808"/>
    </source>
</evidence>
<dbReference type="Proteomes" id="UP000295195">
    <property type="component" value="Unassembled WGS sequence"/>
</dbReference>
<reference evidence="3 5" key="1">
    <citation type="submission" date="2017-06" db="EMBL/GenBank/DDBJ databases">
        <authorList>
            <person name="Swanenburg J."/>
            <person name="Kort R."/>
        </authorList>
    </citation>
    <scope>NUCLEOTIDE SEQUENCE [LARGE SCALE GENOMIC DNA]</scope>
    <source>
        <strain evidence="3 5">RL05</strain>
    </source>
</reference>
<dbReference type="EMBL" id="SCLX01000019">
    <property type="protein sequence ID" value="RXF58000.1"/>
    <property type="molecule type" value="Genomic_DNA"/>
</dbReference>
<accession>A0A135ZGM8</accession>
<sequence>MDFLAQKKEYRFKNIENQVCRVHTHLAINNNNLKVWRENDDKKSRKATKLIMDSLQDDNKYMFPDLVIVSSKYLKVVAAYDREKDVIYVNKGIYTHQIVKSHLKSSYFVAKDMRGILWHEYGYKLHWDAVKSFYKVHKSKYNDIY</sequence>
<evidence type="ECO:0000313" key="6">
    <source>
        <dbReference type="Proteomes" id="UP001434419"/>
    </source>
</evidence>
<evidence type="ECO:0000313" key="3">
    <source>
        <dbReference type="EMBL" id="TDN30630.1"/>
    </source>
</evidence>
<dbReference type="EMBL" id="JBETVU010000012">
    <property type="protein sequence ID" value="MES5148687.1"/>
    <property type="molecule type" value="Genomic_DNA"/>
</dbReference>
<dbReference type="EMBL" id="NKLP01000133">
    <property type="protein sequence ID" value="TDN30630.1"/>
    <property type="molecule type" value="Genomic_DNA"/>
</dbReference>